<reference evidence="1 2" key="1">
    <citation type="submission" date="2017-02" db="EMBL/GenBank/DDBJ databases">
        <title>isolation and characterization of a novel temperate virus Aeropyrum globular virus 1 infecting hyperthermophilic archaeon Aeropyrum.</title>
        <authorList>
            <person name="Yumiya M."/>
            <person name="Yoshida T."/>
            <person name="Sako Y."/>
        </authorList>
    </citation>
    <scope>NUCLEOTIDE SEQUENCE [LARGE SCALE GENOMIC DNA]</scope>
    <source>
        <strain evidence="1 2">YK1-12-2013</strain>
    </source>
</reference>
<dbReference type="InterPro" id="IPR016181">
    <property type="entry name" value="Acyl_CoA_acyltransferase"/>
</dbReference>
<dbReference type="PANTHER" id="PTHR41700:SF1">
    <property type="entry name" value="N-ACETYLTRANSFERASE DOMAIN-CONTAINING PROTEIN"/>
    <property type="match status" value="1"/>
</dbReference>
<organism evidence="1 2">
    <name type="scientific">Aeropyrum pernix</name>
    <dbReference type="NCBI Taxonomy" id="56636"/>
    <lineage>
        <taxon>Archaea</taxon>
        <taxon>Thermoproteota</taxon>
        <taxon>Thermoprotei</taxon>
        <taxon>Desulfurococcales</taxon>
        <taxon>Desulfurococcaceae</taxon>
        <taxon>Aeropyrum</taxon>
    </lineage>
</organism>
<evidence type="ECO:0000313" key="2">
    <source>
        <dbReference type="Proteomes" id="UP000291213"/>
    </source>
</evidence>
<sequence length="288" mass="32250">MEVVVRRLSDPVELEEAVEVHARAWGSRDYREVVAPHILRALVDNGGLVLGAFVGGRMVGASYGWFVGCGEGRYFYSHATGVEEGYKYRGVGFALKARQREEVLREGVSLAKWTFDPLQSLNTRFNLAKLGAVYRVYKVNYYGEMTDEINRGLGSDRVVAEWWLDSRLVRLKLEGRLRPPPAEELKTVYGAVEALAHGDDGYPSPREAWGDAEVALVALPRNITAVREELGVDAARRWRMATRKAITGLLSKGYIAVDHTFDSSDRSYAVFVKSGLRDVLEARLPWAR</sequence>
<evidence type="ECO:0000313" key="1">
    <source>
        <dbReference type="EMBL" id="GBF09134.1"/>
    </source>
</evidence>
<dbReference type="EMBL" id="BDMD01000043">
    <property type="protein sequence ID" value="GBF09134.1"/>
    <property type="molecule type" value="Genomic_DNA"/>
</dbReference>
<dbReference type="InterPro" id="IPR038764">
    <property type="entry name" value="GNAT_N_AcTrfase_prd"/>
</dbReference>
<dbReference type="AlphaFoldDB" id="A0A401H9Q6"/>
<accession>A0A401H9Q6</accession>
<comment type="caution">
    <text evidence="1">The sequence shown here is derived from an EMBL/GenBank/DDBJ whole genome shotgun (WGS) entry which is preliminary data.</text>
</comment>
<evidence type="ECO:0008006" key="3">
    <source>
        <dbReference type="Google" id="ProtNLM"/>
    </source>
</evidence>
<dbReference type="OrthoDB" id="31228at2157"/>
<dbReference type="PANTHER" id="PTHR41700">
    <property type="entry name" value="GCN5-RELATED N-ACETYLTRANSFERASE"/>
    <property type="match status" value="1"/>
</dbReference>
<dbReference type="SUPFAM" id="SSF55729">
    <property type="entry name" value="Acyl-CoA N-acyltransferases (Nat)"/>
    <property type="match status" value="1"/>
</dbReference>
<dbReference type="Proteomes" id="UP000291213">
    <property type="component" value="Unassembled WGS sequence"/>
</dbReference>
<dbReference type="RefSeq" id="WP_131160138.1">
    <property type="nucleotide sequence ID" value="NZ_BDMD01000043.1"/>
</dbReference>
<name>A0A401H9Q6_AERPX</name>
<proteinExistence type="predicted"/>
<protein>
    <recommendedName>
        <fullName evidence="3">N-acetyltransferase domain-containing protein</fullName>
    </recommendedName>
</protein>
<gene>
    <name evidence="1" type="ORF">apy_08590</name>
</gene>
<dbReference type="Gene3D" id="3.40.630.30">
    <property type="match status" value="1"/>
</dbReference>